<organism evidence="2 3">
    <name type="scientific">Canavalia gladiata</name>
    <name type="common">Sword bean</name>
    <name type="synonym">Dolichos gladiatus</name>
    <dbReference type="NCBI Taxonomy" id="3824"/>
    <lineage>
        <taxon>Eukaryota</taxon>
        <taxon>Viridiplantae</taxon>
        <taxon>Streptophyta</taxon>
        <taxon>Embryophyta</taxon>
        <taxon>Tracheophyta</taxon>
        <taxon>Spermatophyta</taxon>
        <taxon>Magnoliopsida</taxon>
        <taxon>eudicotyledons</taxon>
        <taxon>Gunneridae</taxon>
        <taxon>Pentapetalae</taxon>
        <taxon>rosids</taxon>
        <taxon>fabids</taxon>
        <taxon>Fabales</taxon>
        <taxon>Fabaceae</taxon>
        <taxon>Papilionoideae</taxon>
        <taxon>50 kb inversion clade</taxon>
        <taxon>NPAAA clade</taxon>
        <taxon>indigoferoid/millettioid clade</taxon>
        <taxon>Phaseoleae</taxon>
        <taxon>Canavalia</taxon>
    </lineage>
</organism>
<proteinExistence type="predicted"/>
<evidence type="ECO:0000313" key="2">
    <source>
        <dbReference type="EMBL" id="KAK7329092.1"/>
    </source>
</evidence>
<accession>A0AAN9L6L2</accession>
<dbReference type="EMBL" id="JAYMYQ010000005">
    <property type="protein sequence ID" value="KAK7329092.1"/>
    <property type="molecule type" value="Genomic_DNA"/>
</dbReference>
<dbReference type="AlphaFoldDB" id="A0AAN9L6L2"/>
<sequence length="94" mass="10707">MEKLKQPKAILTSGLWQQHLNSRNLLANNLAVYVNCGLKLLVMSITHASVYGNKRNCRINTMNTLNTIRSQGKMHSAERNGERSQREDDLQRNA</sequence>
<keyword evidence="3" id="KW-1185">Reference proteome</keyword>
<gene>
    <name evidence="2" type="ORF">VNO77_23238</name>
</gene>
<feature type="region of interest" description="Disordered" evidence="1">
    <location>
        <begin position="69"/>
        <end position="94"/>
    </location>
</feature>
<dbReference type="Proteomes" id="UP001367508">
    <property type="component" value="Unassembled WGS sequence"/>
</dbReference>
<name>A0AAN9L6L2_CANGL</name>
<protein>
    <submittedName>
        <fullName evidence="2">Uncharacterized protein</fullName>
    </submittedName>
</protein>
<feature type="compositionally biased region" description="Basic and acidic residues" evidence="1">
    <location>
        <begin position="75"/>
        <end position="94"/>
    </location>
</feature>
<reference evidence="2 3" key="1">
    <citation type="submission" date="2024-01" db="EMBL/GenBank/DDBJ databases">
        <title>The genomes of 5 underutilized Papilionoideae crops provide insights into root nodulation and disease resistanc.</title>
        <authorList>
            <person name="Jiang F."/>
        </authorList>
    </citation>
    <scope>NUCLEOTIDE SEQUENCE [LARGE SCALE GENOMIC DNA]</scope>
    <source>
        <strain evidence="2">LVBAO_FW01</strain>
        <tissue evidence="2">Leaves</tissue>
    </source>
</reference>
<comment type="caution">
    <text evidence="2">The sequence shown here is derived from an EMBL/GenBank/DDBJ whole genome shotgun (WGS) entry which is preliminary data.</text>
</comment>
<evidence type="ECO:0000256" key="1">
    <source>
        <dbReference type="SAM" id="MobiDB-lite"/>
    </source>
</evidence>
<evidence type="ECO:0000313" key="3">
    <source>
        <dbReference type="Proteomes" id="UP001367508"/>
    </source>
</evidence>